<accession>A0A7K1LHL1</accession>
<feature type="region of interest" description="Disordered" evidence="9">
    <location>
        <begin position="1"/>
        <end position="29"/>
    </location>
</feature>
<dbReference type="HAMAP" id="MF_00208">
    <property type="entry name" value="MurE"/>
    <property type="match status" value="1"/>
</dbReference>
<comment type="cofactor">
    <cofactor evidence="7">
        <name>Mg(2+)</name>
        <dbReference type="ChEBI" id="CHEBI:18420"/>
    </cofactor>
</comment>
<evidence type="ECO:0000256" key="5">
    <source>
        <dbReference type="ARBA" id="ARBA00023306"/>
    </source>
</evidence>
<gene>
    <name evidence="7" type="primary">murE</name>
    <name evidence="13" type="ORF">GMA10_05335</name>
</gene>
<comment type="caution">
    <text evidence="7">Lacks conserved residue(s) required for the propagation of feature annotation.</text>
</comment>
<keyword evidence="7 13" id="KW-0436">Ligase</keyword>
<dbReference type="SUPFAM" id="SSF63418">
    <property type="entry name" value="MurE/MurF N-terminal domain"/>
    <property type="match status" value="1"/>
</dbReference>
<organism evidence="13 14">
    <name type="scientific">Rothia koreensis</name>
    <dbReference type="NCBI Taxonomy" id="592378"/>
    <lineage>
        <taxon>Bacteria</taxon>
        <taxon>Bacillati</taxon>
        <taxon>Actinomycetota</taxon>
        <taxon>Actinomycetes</taxon>
        <taxon>Micrococcales</taxon>
        <taxon>Micrococcaceae</taxon>
        <taxon>Rothia</taxon>
    </lineage>
</organism>
<dbReference type="InterPro" id="IPR036615">
    <property type="entry name" value="Mur_ligase_C_dom_sf"/>
</dbReference>
<keyword evidence="7" id="KW-0067">ATP-binding</keyword>
<keyword evidence="7" id="KW-0963">Cytoplasm</keyword>
<evidence type="ECO:0000256" key="4">
    <source>
        <dbReference type="ARBA" id="ARBA00022984"/>
    </source>
</evidence>
<dbReference type="GO" id="GO:0009252">
    <property type="term" value="P:peptidoglycan biosynthetic process"/>
    <property type="evidence" value="ECO:0007669"/>
    <property type="project" value="UniProtKB-UniRule"/>
</dbReference>
<evidence type="ECO:0000256" key="8">
    <source>
        <dbReference type="RuleBase" id="RU004135"/>
    </source>
</evidence>
<keyword evidence="5 7" id="KW-0131">Cell cycle</keyword>
<feature type="binding site" evidence="7">
    <location>
        <position position="67"/>
    </location>
    <ligand>
        <name>UDP-N-acetyl-alpha-D-muramoyl-L-alanyl-D-glutamate</name>
        <dbReference type="ChEBI" id="CHEBI:83900"/>
    </ligand>
</feature>
<feature type="modified residue" description="N6-carboxylysine" evidence="7">
    <location>
        <position position="264"/>
    </location>
</feature>
<evidence type="ECO:0000259" key="11">
    <source>
        <dbReference type="Pfam" id="PF02875"/>
    </source>
</evidence>
<dbReference type="InterPro" id="IPR036565">
    <property type="entry name" value="Mur-like_cat_sf"/>
</dbReference>
<evidence type="ECO:0000256" key="7">
    <source>
        <dbReference type="HAMAP-Rule" id="MF_00208"/>
    </source>
</evidence>
<dbReference type="GO" id="GO:0008360">
    <property type="term" value="P:regulation of cell shape"/>
    <property type="evidence" value="ECO:0007669"/>
    <property type="project" value="UniProtKB-KW"/>
</dbReference>
<dbReference type="Gene3D" id="3.40.1190.10">
    <property type="entry name" value="Mur-like, catalytic domain"/>
    <property type="match status" value="1"/>
</dbReference>
<feature type="binding site" evidence="7">
    <location>
        <begin position="155"/>
        <end position="161"/>
    </location>
    <ligand>
        <name>ATP</name>
        <dbReference type="ChEBI" id="CHEBI:30616"/>
    </ligand>
</feature>
<feature type="binding site" evidence="7">
    <location>
        <position position="232"/>
    </location>
    <ligand>
        <name>UDP-N-acetyl-alpha-D-muramoyl-L-alanyl-D-glutamate</name>
        <dbReference type="ChEBI" id="CHEBI:83900"/>
    </ligand>
</feature>
<keyword evidence="2 7" id="KW-0132">Cell division</keyword>
<feature type="binding site" evidence="7">
    <location>
        <position position="224"/>
    </location>
    <ligand>
        <name>UDP-N-acetyl-alpha-D-muramoyl-L-alanyl-D-glutamate</name>
        <dbReference type="ChEBI" id="CHEBI:83900"/>
    </ligand>
</feature>
<feature type="binding site" evidence="7">
    <location>
        <begin position="197"/>
        <end position="198"/>
    </location>
    <ligand>
        <name>UDP-N-acetyl-alpha-D-muramoyl-L-alanyl-D-glutamate</name>
        <dbReference type="ChEBI" id="CHEBI:83900"/>
    </ligand>
</feature>
<dbReference type="AlphaFoldDB" id="A0A7K1LHL1"/>
<evidence type="ECO:0000313" key="14">
    <source>
        <dbReference type="Proteomes" id="UP000462152"/>
    </source>
</evidence>
<dbReference type="NCBIfam" id="NF001124">
    <property type="entry name" value="PRK00139.1-2"/>
    <property type="match status" value="1"/>
</dbReference>
<dbReference type="GO" id="GO:0000287">
    <property type="term" value="F:magnesium ion binding"/>
    <property type="evidence" value="ECO:0007669"/>
    <property type="project" value="UniProtKB-UniRule"/>
</dbReference>
<dbReference type="Pfam" id="PF02875">
    <property type="entry name" value="Mur_ligase_C"/>
    <property type="match status" value="1"/>
</dbReference>
<dbReference type="GO" id="GO:0016881">
    <property type="term" value="F:acid-amino acid ligase activity"/>
    <property type="evidence" value="ECO:0007669"/>
    <property type="project" value="UniProtKB-UniRule"/>
</dbReference>
<dbReference type="NCBIfam" id="TIGR01085">
    <property type="entry name" value="murE"/>
    <property type="match status" value="1"/>
</dbReference>
<protein>
    <recommendedName>
        <fullName evidence="7">UDP-N-acetylmuramyl-tripeptide synthetase</fullName>
        <ecNumber evidence="7">6.3.2.-</ecNumber>
    </recommendedName>
    <alternativeName>
        <fullName evidence="7">UDP-MurNAc-tripeptide synthetase</fullName>
    </alternativeName>
</protein>
<evidence type="ECO:0000313" key="13">
    <source>
        <dbReference type="EMBL" id="MUN54638.1"/>
    </source>
</evidence>
<evidence type="ECO:0000259" key="12">
    <source>
        <dbReference type="Pfam" id="PF08245"/>
    </source>
</evidence>
<dbReference type="OrthoDB" id="9800958at2"/>
<comment type="caution">
    <text evidence="13">The sequence shown here is derived from an EMBL/GenBank/DDBJ whole genome shotgun (WGS) entry which is preliminary data.</text>
</comment>
<dbReference type="GO" id="GO:0005524">
    <property type="term" value="F:ATP binding"/>
    <property type="evidence" value="ECO:0007669"/>
    <property type="project" value="UniProtKB-UniRule"/>
</dbReference>
<dbReference type="UniPathway" id="UPA00219"/>
<dbReference type="Gene3D" id="3.90.190.20">
    <property type="entry name" value="Mur ligase, C-terminal domain"/>
    <property type="match status" value="1"/>
</dbReference>
<name>A0A7K1LHL1_9MICC</name>
<feature type="domain" description="Mur ligase central" evidence="12">
    <location>
        <begin position="153"/>
        <end position="368"/>
    </location>
</feature>
<evidence type="ECO:0000256" key="2">
    <source>
        <dbReference type="ARBA" id="ARBA00022618"/>
    </source>
</evidence>
<dbReference type="RefSeq" id="WP_129315336.1">
    <property type="nucleotide sequence ID" value="NZ_CP197643.1"/>
</dbReference>
<comment type="similarity">
    <text evidence="1 7">Belongs to the MurCDEF family. MurE subfamily.</text>
</comment>
<keyword evidence="4 7" id="KW-0573">Peptidoglycan synthesis</keyword>
<dbReference type="PANTHER" id="PTHR23135:SF4">
    <property type="entry name" value="UDP-N-ACETYLMURAMOYL-L-ALANYL-D-GLUTAMATE--2,6-DIAMINOPIMELATE LIGASE MURE HOMOLOG, CHLOROPLASTIC"/>
    <property type="match status" value="1"/>
</dbReference>
<sequence>MPLEDEPTESGSGIGSTGLEGTAQSLRPQSVVPRSLRELTDAIGAQGHTVRTEGTLGVTATGISMDSREVQPGDLYVALPGANAHGADFVEGATHRGAVAVLTDEAGLSTVRALGLQLPVLVVDRVRDVVGPLAALMYASQPSSPEVQRLFAVTGTNGKTTTTYMINAIMAALGHTTGLIGTIEILAGGRAIPSQLTTPESTHVHSLVSVMREHGITSASMEVSSHALDYKRVDGLVYDVAGFTNLTQDHLDLHGTMDAYASSKAQLFTPSHSRRNVITVDDAWGRAMADRARSAQGEEAVVTLWTDYGRGGEQPADQEPADWALTAVRPHGIGHDFVLTHRDGRELRATTGLPADFNVSNAALAVAMIAESGVDDRALRDVLSHPESLTPLVPGRMQVISQEPVAIVDFAHNADALERALGAVDPGSDSSGKVIIVFGATGQRDQTKRPMMGAVAARNADVVIVTDDDPHNEAPGPIRDAVAAGAREAVEAGARAGTVENVAPRARAIERAVELAGPEDSILVAGRGHEVSQDIAGVDNALDDREELRSALRTWQARRHAAGGNR</sequence>
<evidence type="ECO:0000256" key="3">
    <source>
        <dbReference type="ARBA" id="ARBA00022960"/>
    </source>
</evidence>
<dbReference type="InterPro" id="IPR005761">
    <property type="entry name" value="UDP-N-AcMur-Glu-dNH2Pim_ligase"/>
</dbReference>
<keyword evidence="14" id="KW-1185">Reference proteome</keyword>
<dbReference type="GO" id="GO:0071555">
    <property type="term" value="P:cell wall organization"/>
    <property type="evidence" value="ECO:0007669"/>
    <property type="project" value="UniProtKB-KW"/>
</dbReference>
<dbReference type="Pfam" id="PF01225">
    <property type="entry name" value="Mur_ligase"/>
    <property type="match status" value="1"/>
</dbReference>
<dbReference type="EC" id="6.3.2.-" evidence="7"/>
<dbReference type="InterPro" id="IPR035911">
    <property type="entry name" value="MurE/MurF_N"/>
</dbReference>
<comment type="function">
    <text evidence="7">Catalyzes the addition of an amino acid to the nucleotide precursor UDP-N-acetylmuramoyl-L-alanyl-D-glutamate (UMAG) in the biosynthesis of bacterial cell-wall peptidoglycan.</text>
</comment>
<keyword evidence="6 7" id="KW-0961">Cell wall biogenesis/degradation</keyword>
<dbReference type="PANTHER" id="PTHR23135">
    <property type="entry name" value="MUR LIGASE FAMILY MEMBER"/>
    <property type="match status" value="1"/>
</dbReference>
<keyword evidence="7" id="KW-0460">Magnesium</keyword>
<dbReference type="InterPro" id="IPR000713">
    <property type="entry name" value="Mur_ligase_N"/>
</dbReference>
<dbReference type="GO" id="GO:0005737">
    <property type="term" value="C:cytoplasm"/>
    <property type="evidence" value="ECO:0007669"/>
    <property type="project" value="UniProtKB-SubCell"/>
</dbReference>
<evidence type="ECO:0000256" key="1">
    <source>
        <dbReference type="ARBA" id="ARBA00005898"/>
    </source>
</evidence>
<evidence type="ECO:0000256" key="9">
    <source>
        <dbReference type="SAM" id="MobiDB-lite"/>
    </source>
</evidence>
<evidence type="ECO:0000259" key="10">
    <source>
        <dbReference type="Pfam" id="PF01225"/>
    </source>
</evidence>
<keyword evidence="7" id="KW-0547">Nucleotide-binding</keyword>
<dbReference type="Gene3D" id="3.40.1390.10">
    <property type="entry name" value="MurE/MurF, N-terminal domain"/>
    <property type="match status" value="1"/>
</dbReference>
<feature type="domain" description="Mur ligase C-terminal" evidence="11">
    <location>
        <begin position="395"/>
        <end position="528"/>
    </location>
</feature>
<dbReference type="Proteomes" id="UP000462152">
    <property type="component" value="Unassembled WGS sequence"/>
</dbReference>
<comment type="PTM">
    <text evidence="7">Carboxylation is probably crucial for Mg(2+) binding and, consequently, for the gamma-phosphate positioning of ATP.</text>
</comment>
<comment type="subcellular location">
    <subcellularLocation>
        <location evidence="7 8">Cytoplasm</location>
    </subcellularLocation>
</comment>
<proteinExistence type="inferred from homology"/>
<dbReference type="InterPro" id="IPR013221">
    <property type="entry name" value="Mur_ligase_cen"/>
</dbReference>
<reference evidence="13 14" key="1">
    <citation type="submission" date="2019-12" db="EMBL/GenBank/DDBJ databases">
        <authorList>
            <person name="Li J."/>
            <person name="Shi Y."/>
            <person name="Xu G."/>
            <person name="Xiao D."/>
            <person name="Ran X."/>
        </authorList>
    </citation>
    <scope>NUCLEOTIDE SEQUENCE [LARGE SCALE GENOMIC DNA]</scope>
    <source>
        <strain evidence="13 14">JCM 15915</strain>
    </source>
</reference>
<evidence type="ECO:0000256" key="6">
    <source>
        <dbReference type="ARBA" id="ARBA00023316"/>
    </source>
</evidence>
<dbReference type="EMBL" id="WOGT01000002">
    <property type="protein sequence ID" value="MUN54638.1"/>
    <property type="molecule type" value="Genomic_DNA"/>
</dbReference>
<comment type="pathway">
    <text evidence="7 8">Cell wall biogenesis; peptidoglycan biosynthesis.</text>
</comment>
<feature type="domain" description="Mur ligase N-terminal catalytic" evidence="10">
    <location>
        <begin position="61"/>
        <end position="131"/>
    </location>
</feature>
<keyword evidence="3 7" id="KW-0133">Cell shape</keyword>
<dbReference type="SUPFAM" id="SSF53623">
    <property type="entry name" value="MurD-like peptide ligases, catalytic domain"/>
    <property type="match status" value="1"/>
</dbReference>
<dbReference type="Pfam" id="PF08245">
    <property type="entry name" value="Mur_ligase_M"/>
    <property type="match status" value="1"/>
</dbReference>
<dbReference type="InterPro" id="IPR004101">
    <property type="entry name" value="Mur_ligase_C"/>
</dbReference>
<dbReference type="GO" id="GO:0051301">
    <property type="term" value="P:cell division"/>
    <property type="evidence" value="ECO:0007669"/>
    <property type="project" value="UniProtKB-KW"/>
</dbReference>
<dbReference type="SUPFAM" id="SSF53244">
    <property type="entry name" value="MurD-like peptide ligases, peptide-binding domain"/>
    <property type="match status" value="1"/>
</dbReference>